<proteinExistence type="predicted"/>
<protein>
    <submittedName>
        <fullName evidence="3">Uncharacterized protein</fullName>
    </submittedName>
</protein>
<accession>A0A2C9D2G5</accession>
<dbReference type="Proteomes" id="UP000223606">
    <property type="component" value="Chromosome 1"/>
</dbReference>
<feature type="compositionally biased region" description="Gly residues" evidence="2">
    <location>
        <begin position="453"/>
        <end position="464"/>
    </location>
</feature>
<dbReference type="OrthoDB" id="274366at2"/>
<dbReference type="AlphaFoldDB" id="A0A2C9D2G5"/>
<keyword evidence="4" id="KW-1185">Reference proteome</keyword>
<keyword evidence="1" id="KW-0175">Coiled coil</keyword>
<feature type="coiled-coil region" evidence="1">
    <location>
        <begin position="22"/>
        <end position="49"/>
    </location>
</feature>
<gene>
    <name evidence="3" type="ORF">HDIA_0450</name>
</gene>
<dbReference type="EMBL" id="LT960614">
    <property type="protein sequence ID" value="SON53991.1"/>
    <property type="molecule type" value="Genomic_DNA"/>
</dbReference>
<reference evidence="4" key="1">
    <citation type="submission" date="2017-09" db="EMBL/GenBank/DDBJ databases">
        <title>Genome sequence of Nannocystis excedens DSM 71.</title>
        <authorList>
            <person name="Blom J."/>
        </authorList>
    </citation>
    <scope>NUCLEOTIDE SEQUENCE [LARGE SCALE GENOMIC DNA]</scope>
    <source>
        <strain evidence="4">type strain: E19</strain>
    </source>
</reference>
<evidence type="ECO:0000256" key="1">
    <source>
        <dbReference type="SAM" id="Coils"/>
    </source>
</evidence>
<evidence type="ECO:0000256" key="2">
    <source>
        <dbReference type="SAM" id="MobiDB-lite"/>
    </source>
</evidence>
<evidence type="ECO:0000313" key="4">
    <source>
        <dbReference type="Proteomes" id="UP000223606"/>
    </source>
</evidence>
<evidence type="ECO:0000313" key="3">
    <source>
        <dbReference type="EMBL" id="SON53991.1"/>
    </source>
</evidence>
<feature type="coiled-coil region" evidence="1">
    <location>
        <begin position="343"/>
        <end position="387"/>
    </location>
</feature>
<organism evidence="3 4">
    <name type="scientific">Hartmannibacter diazotrophicus</name>
    <dbReference type="NCBI Taxonomy" id="1482074"/>
    <lineage>
        <taxon>Bacteria</taxon>
        <taxon>Pseudomonadati</taxon>
        <taxon>Pseudomonadota</taxon>
        <taxon>Alphaproteobacteria</taxon>
        <taxon>Hyphomicrobiales</taxon>
        <taxon>Pleomorphomonadaceae</taxon>
        <taxon>Hartmannibacter</taxon>
    </lineage>
</organism>
<sequence>MISVFDALSSIDQASKGLRSDEDRLDRIIETATAEMARLRAEQADLFRQLARIRMDALRQNHVIGTLDDAEQRALAAIEEQKTKLEALAKHRETVSAGLAKAQEDRTAKAKAVVDAADAIAALTDATEKRMAGDVDWQAQAAHLSGAQARAEAADTKAAQSEADRDGKSKPYLADPLFVYLWGRGYGTSAYRAGPIVRLGDGYVARVVNYEPARRNYFGLTEIPKRLRDHAERLKAMVAEEDAKLEALERKALEDNGIVALEKAHEDAEAALQETDRRVADLERESAALEEERTALLGESGPWGQSGVLNDLANSMQREDLRVLLREALDTPSEEDERIVRRLQAIEGELAKQQKSAEDARQATVALARKKAELQRSREETRRYERQGGGFSNEKLIGDILGGIIGGVLSSRELRDALRSGYRQGGNPFNLPTRPGGGVFGGSRGPTRRPPSSGGGGFRTGGGF</sequence>
<name>A0A2C9D2G5_9HYPH</name>
<feature type="coiled-coil region" evidence="1">
    <location>
        <begin position="231"/>
        <end position="299"/>
    </location>
</feature>
<dbReference type="KEGG" id="hdi:HDIA_0450"/>
<dbReference type="RefSeq" id="WP_099553966.1">
    <property type="nucleotide sequence ID" value="NZ_LT960614.1"/>
</dbReference>
<feature type="region of interest" description="Disordered" evidence="2">
    <location>
        <begin position="425"/>
        <end position="464"/>
    </location>
</feature>
<feature type="compositionally biased region" description="Gly residues" evidence="2">
    <location>
        <begin position="435"/>
        <end position="444"/>
    </location>
</feature>